<dbReference type="Pfam" id="PF02368">
    <property type="entry name" value="Big_2"/>
    <property type="match status" value="1"/>
</dbReference>
<protein>
    <submittedName>
        <fullName evidence="3">Bacterial Ig-like domain (Group 2)</fullName>
    </submittedName>
</protein>
<evidence type="ECO:0000313" key="3">
    <source>
        <dbReference type="EMBL" id="CUN30074.1"/>
    </source>
</evidence>
<dbReference type="InterPro" id="IPR013783">
    <property type="entry name" value="Ig-like_fold"/>
</dbReference>
<dbReference type="Gene3D" id="2.60.40.10">
    <property type="entry name" value="Immunoglobulins"/>
    <property type="match status" value="1"/>
</dbReference>
<feature type="domain" description="Fibronectin type-III" evidence="2">
    <location>
        <begin position="242"/>
        <end position="334"/>
    </location>
</feature>
<dbReference type="Proteomes" id="UP000095350">
    <property type="component" value="Unassembled WGS sequence"/>
</dbReference>
<dbReference type="STRING" id="166486.ERS852572_03447"/>
<proteinExistence type="predicted"/>
<sequence>MKKKIRLLAVCAIMLCGMIVGGIAKPAEVMAKQTIKATREMKDAPKIQLDKLYHIAANDSPQAGKADILAWNSHEWNYYDFVTVKLTEKTNLTLFAQETGGSDCWIQLYNSDGERVGEEYNVGTRSGVLKRTEKYSLMAGTYYLGLQPHATADIQLKSEKKIVLSEKKVILEPGDKTTIDAVLKKSDKVVRNTKFTYKSTKTSVAKVSSKGKIVAVAPGSCKISVKSQGVTSNITVIVLPNKVNNIKRVAATKQSIKLSWKKQKGVSGYEVWMYDPDLEEFTKVKTVSSDFSSANITQLKKGTTYKFRVRGFVKSGSKKYYGEYGKTYKLKTNK</sequence>
<feature type="signal peptide" evidence="1">
    <location>
        <begin position="1"/>
        <end position="26"/>
    </location>
</feature>
<dbReference type="AlphaFoldDB" id="A0A173VSP7"/>
<keyword evidence="1" id="KW-0732">Signal</keyword>
<dbReference type="EMBL" id="CYXZ01000036">
    <property type="protein sequence ID" value="CUN30074.1"/>
    <property type="molecule type" value="Genomic_DNA"/>
</dbReference>
<evidence type="ECO:0000313" key="4">
    <source>
        <dbReference type="Proteomes" id="UP000095350"/>
    </source>
</evidence>
<dbReference type="Pfam" id="PF00041">
    <property type="entry name" value="fn3"/>
    <property type="match status" value="1"/>
</dbReference>
<dbReference type="InterPro" id="IPR036116">
    <property type="entry name" value="FN3_sf"/>
</dbReference>
<dbReference type="Gene3D" id="2.60.120.380">
    <property type="match status" value="1"/>
</dbReference>
<feature type="chain" id="PRO_5008014126" evidence="1">
    <location>
        <begin position="27"/>
        <end position="334"/>
    </location>
</feature>
<dbReference type="SUPFAM" id="SSF49373">
    <property type="entry name" value="Invasin/intimin cell-adhesion fragments"/>
    <property type="match status" value="1"/>
</dbReference>
<dbReference type="SMART" id="SM00060">
    <property type="entry name" value="FN3"/>
    <property type="match status" value="1"/>
</dbReference>
<dbReference type="Gene3D" id="2.60.40.1080">
    <property type="match status" value="1"/>
</dbReference>
<dbReference type="InterPro" id="IPR008964">
    <property type="entry name" value="Invasin/intimin_cell_adhesion"/>
</dbReference>
<dbReference type="CDD" id="cd00063">
    <property type="entry name" value="FN3"/>
    <property type="match status" value="1"/>
</dbReference>
<name>A0A173VSP7_9FIRM</name>
<dbReference type="InterPro" id="IPR003343">
    <property type="entry name" value="Big_2"/>
</dbReference>
<evidence type="ECO:0000259" key="2">
    <source>
        <dbReference type="PROSITE" id="PS50853"/>
    </source>
</evidence>
<gene>
    <name evidence="3" type="ORF">ERS852572_03447</name>
</gene>
<dbReference type="SUPFAM" id="SSF49265">
    <property type="entry name" value="Fibronectin type III"/>
    <property type="match status" value="1"/>
</dbReference>
<evidence type="ECO:0000256" key="1">
    <source>
        <dbReference type="SAM" id="SignalP"/>
    </source>
</evidence>
<dbReference type="PROSITE" id="PS50853">
    <property type="entry name" value="FN3"/>
    <property type="match status" value="1"/>
</dbReference>
<dbReference type="RefSeq" id="WP_022112387.1">
    <property type="nucleotide sequence ID" value="NZ_CABIYH010000036.1"/>
</dbReference>
<accession>A0A173VSP7</accession>
<organism evidence="3 4">
    <name type="scientific">Roseburia intestinalis</name>
    <dbReference type="NCBI Taxonomy" id="166486"/>
    <lineage>
        <taxon>Bacteria</taxon>
        <taxon>Bacillati</taxon>
        <taxon>Bacillota</taxon>
        <taxon>Clostridia</taxon>
        <taxon>Lachnospirales</taxon>
        <taxon>Lachnospiraceae</taxon>
        <taxon>Roseburia</taxon>
    </lineage>
</organism>
<dbReference type="InterPro" id="IPR003961">
    <property type="entry name" value="FN3_dom"/>
</dbReference>
<dbReference type="PaxDb" id="166486-ERS852572_03447"/>
<reference evidence="3 4" key="1">
    <citation type="submission" date="2015-09" db="EMBL/GenBank/DDBJ databases">
        <authorList>
            <consortium name="Pathogen Informatics"/>
        </authorList>
    </citation>
    <scope>NUCLEOTIDE SEQUENCE [LARGE SCALE GENOMIC DNA]</scope>
    <source>
        <strain evidence="3 4">2789STDY5834960</strain>
    </source>
</reference>